<dbReference type="InterPro" id="IPR036390">
    <property type="entry name" value="WH_DNA-bd_sf"/>
</dbReference>
<dbReference type="PROSITE" id="PS01117">
    <property type="entry name" value="HTH_MARR_1"/>
    <property type="match status" value="1"/>
</dbReference>
<dbReference type="PROSITE" id="PS50995">
    <property type="entry name" value="HTH_MARR_2"/>
    <property type="match status" value="1"/>
</dbReference>
<dbReference type="EMBL" id="JAIVFP010000001">
    <property type="protein sequence ID" value="MCI4684556.1"/>
    <property type="molecule type" value="Genomic_DNA"/>
</dbReference>
<dbReference type="InterPro" id="IPR000835">
    <property type="entry name" value="HTH_MarR-typ"/>
</dbReference>
<comment type="caution">
    <text evidence="5">The sequence shown here is derived from an EMBL/GenBank/DDBJ whole genome shotgun (WGS) entry which is preliminary data.</text>
</comment>
<name>A0ABS9ZC49_9HYPH</name>
<keyword evidence="1" id="KW-0805">Transcription regulation</keyword>
<evidence type="ECO:0000256" key="1">
    <source>
        <dbReference type="ARBA" id="ARBA00023015"/>
    </source>
</evidence>
<protein>
    <submittedName>
        <fullName evidence="5">MarR family transcriptional regulator</fullName>
    </submittedName>
</protein>
<feature type="domain" description="HTH marR-type" evidence="4">
    <location>
        <begin position="10"/>
        <end position="144"/>
    </location>
</feature>
<evidence type="ECO:0000259" key="4">
    <source>
        <dbReference type="PROSITE" id="PS50995"/>
    </source>
</evidence>
<dbReference type="PANTHER" id="PTHR33164:SF99">
    <property type="entry name" value="MARR FAMILY REGULATORY PROTEIN"/>
    <property type="match status" value="1"/>
</dbReference>
<dbReference type="RefSeq" id="WP_243068447.1">
    <property type="nucleotide sequence ID" value="NZ_JAIVFK010000001.1"/>
</dbReference>
<dbReference type="SMART" id="SM00347">
    <property type="entry name" value="HTH_MARR"/>
    <property type="match status" value="1"/>
</dbReference>
<dbReference type="SUPFAM" id="SSF46785">
    <property type="entry name" value="Winged helix' DNA-binding domain"/>
    <property type="match status" value="1"/>
</dbReference>
<keyword evidence="3" id="KW-0804">Transcription</keyword>
<dbReference type="Proteomes" id="UP001139104">
    <property type="component" value="Unassembled WGS sequence"/>
</dbReference>
<accession>A0ABS9ZC49</accession>
<dbReference type="Pfam" id="PF12802">
    <property type="entry name" value="MarR_2"/>
    <property type="match status" value="1"/>
</dbReference>
<evidence type="ECO:0000256" key="2">
    <source>
        <dbReference type="ARBA" id="ARBA00023125"/>
    </source>
</evidence>
<proteinExistence type="predicted"/>
<organism evidence="5 6">
    <name type="scientific">Candidatus Rhodoblastus alkanivorans</name>
    <dbReference type="NCBI Taxonomy" id="2954117"/>
    <lineage>
        <taxon>Bacteria</taxon>
        <taxon>Pseudomonadati</taxon>
        <taxon>Pseudomonadota</taxon>
        <taxon>Alphaproteobacteria</taxon>
        <taxon>Hyphomicrobiales</taxon>
        <taxon>Rhodoblastaceae</taxon>
        <taxon>Rhodoblastus</taxon>
    </lineage>
</organism>
<gene>
    <name evidence="5" type="ORF">K2U94_17585</name>
</gene>
<keyword evidence="6" id="KW-1185">Reference proteome</keyword>
<keyword evidence="2" id="KW-0238">DNA-binding</keyword>
<reference evidence="5" key="1">
    <citation type="journal article" date="2022" name="ISME J.">
        <title>Identification of active gaseous-alkane degraders at natural gas seeps.</title>
        <authorList>
            <person name="Farhan Ul Haque M."/>
            <person name="Hernandez M."/>
            <person name="Crombie A.T."/>
            <person name="Murrell J.C."/>
        </authorList>
    </citation>
    <scope>NUCLEOTIDE SEQUENCE</scope>
    <source>
        <strain evidence="5">PC2</strain>
    </source>
</reference>
<evidence type="ECO:0000313" key="5">
    <source>
        <dbReference type="EMBL" id="MCI4684556.1"/>
    </source>
</evidence>
<evidence type="ECO:0000256" key="3">
    <source>
        <dbReference type="ARBA" id="ARBA00023163"/>
    </source>
</evidence>
<dbReference type="PANTHER" id="PTHR33164">
    <property type="entry name" value="TRANSCRIPTIONAL REGULATOR, MARR FAMILY"/>
    <property type="match status" value="1"/>
</dbReference>
<dbReference type="Gene3D" id="1.10.10.10">
    <property type="entry name" value="Winged helix-like DNA-binding domain superfamily/Winged helix DNA-binding domain"/>
    <property type="match status" value="1"/>
</dbReference>
<sequence>MEQTNIRLRRRTFGGLLQFAAETLRARVYSRLAEVGFPDIRPAHSRLFRNLTENGSRVSDLAERAQMTKQSMAYLADSLAAAGYVKFEPDPTDGRAKLVQLTARGRAASEALIQLSTDSEAAFADVLGAEEMRELRRLLELFVDRFSAAS</sequence>
<dbReference type="InterPro" id="IPR036388">
    <property type="entry name" value="WH-like_DNA-bd_sf"/>
</dbReference>
<dbReference type="InterPro" id="IPR039422">
    <property type="entry name" value="MarR/SlyA-like"/>
</dbReference>
<evidence type="ECO:0000313" key="6">
    <source>
        <dbReference type="Proteomes" id="UP001139104"/>
    </source>
</evidence>
<dbReference type="InterPro" id="IPR023187">
    <property type="entry name" value="Tscrpt_reg_MarR-type_CS"/>
</dbReference>